<dbReference type="EMBL" id="JARKIF010000029">
    <property type="protein sequence ID" value="KAJ7612979.1"/>
    <property type="molecule type" value="Genomic_DNA"/>
</dbReference>
<gene>
    <name evidence="2" type="ORF">FB45DRAFT_271957</name>
</gene>
<comment type="caution">
    <text evidence="2">The sequence shown here is derived from an EMBL/GenBank/DDBJ whole genome shotgun (WGS) entry which is preliminary data.</text>
</comment>
<evidence type="ECO:0000313" key="3">
    <source>
        <dbReference type="Proteomes" id="UP001221142"/>
    </source>
</evidence>
<proteinExistence type="predicted"/>
<feature type="compositionally biased region" description="Polar residues" evidence="1">
    <location>
        <begin position="102"/>
        <end position="113"/>
    </location>
</feature>
<dbReference type="Proteomes" id="UP001221142">
    <property type="component" value="Unassembled WGS sequence"/>
</dbReference>
<feature type="compositionally biased region" description="Pro residues" evidence="1">
    <location>
        <begin position="62"/>
        <end position="82"/>
    </location>
</feature>
<evidence type="ECO:0000256" key="1">
    <source>
        <dbReference type="SAM" id="MobiDB-lite"/>
    </source>
</evidence>
<feature type="compositionally biased region" description="Low complexity" evidence="1">
    <location>
        <begin position="83"/>
        <end position="100"/>
    </location>
</feature>
<name>A0AAD7B7Y7_9AGAR</name>
<organism evidence="2 3">
    <name type="scientific">Roridomyces roridus</name>
    <dbReference type="NCBI Taxonomy" id="1738132"/>
    <lineage>
        <taxon>Eukaryota</taxon>
        <taxon>Fungi</taxon>
        <taxon>Dikarya</taxon>
        <taxon>Basidiomycota</taxon>
        <taxon>Agaricomycotina</taxon>
        <taxon>Agaricomycetes</taxon>
        <taxon>Agaricomycetidae</taxon>
        <taxon>Agaricales</taxon>
        <taxon>Marasmiineae</taxon>
        <taxon>Mycenaceae</taxon>
        <taxon>Roridomyces</taxon>
    </lineage>
</organism>
<evidence type="ECO:0000313" key="2">
    <source>
        <dbReference type="EMBL" id="KAJ7612979.1"/>
    </source>
</evidence>
<feature type="compositionally biased region" description="Polar residues" evidence="1">
    <location>
        <begin position="277"/>
        <end position="291"/>
    </location>
</feature>
<dbReference type="AlphaFoldDB" id="A0AAD7B7Y7"/>
<feature type="region of interest" description="Disordered" evidence="1">
    <location>
        <begin position="240"/>
        <end position="294"/>
    </location>
</feature>
<feature type="compositionally biased region" description="Basic and acidic residues" evidence="1">
    <location>
        <begin position="259"/>
        <end position="272"/>
    </location>
</feature>
<feature type="region of interest" description="Disordered" evidence="1">
    <location>
        <begin position="56"/>
        <end position="113"/>
    </location>
</feature>
<sequence>MPDSDTFPLVQGSPIASDTRSLSKFTSYSYTDDEANTATLDVASFSSEGFPDFQLDLSCLTPSPPPSPTPPPSDYPYLPSSPPSSSRRSVSFSASPSPVLGKSSSVPRLGTTSPRISLISPTWSHSHYVGRGTPIDRGRLGEWGGSGIAEDVVGEDGVLFSTVRSTSIDSAAPQSTHRSISPLVEWNYISPPPTRSRRSTVSLSPLPESVKIHLTGVNTDGSDSSAEWASSTEKVLASPSSVEASALSQSTPAFSSSDTHYESAADEPRTPDDTEGPSASTHVDVETNNQLDPDPDPALVSLSAAVDQGLGLTVGAGGMTWFDAGILPRADSPSIYSCDDQPPLAQSHDSGLADVETHDVPLRARRSISNSNSKSHHTQSSWWQRLLARLRAVVLRRRRQRRV</sequence>
<protein>
    <submittedName>
        <fullName evidence="2">Uncharacterized protein</fullName>
    </submittedName>
</protein>
<reference evidence="2" key="1">
    <citation type="submission" date="2023-03" db="EMBL/GenBank/DDBJ databases">
        <title>Massive genome expansion in bonnet fungi (Mycena s.s.) driven by repeated elements and novel gene families across ecological guilds.</title>
        <authorList>
            <consortium name="Lawrence Berkeley National Laboratory"/>
            <person name="Harder C.B."/>
            <person name="Miyauchi S."/>
            <person name="Viragh M."/>
            <person name="Kuo A."/>
            <person name="Thoen E."/>
            <person name="Andreopoulos B."/>
            <person name="Lu D."/>
            <person name="Skrede I."/>
            <person name="Drula E."/>
            <person name="Henrissat B."/>
            <person name="Morin E."/>
            <person name="Kohler A."/>
            <person name="Barry K."/>
            <person name="LaButti K."/>
            <person name="Morin E."/>
            <person name="Salamov A."/>
            <person name="Lipzen A."/>
            <person name="Mereny Z."/>
            <person name="Hegedus B."/>
            <person name="Baldrian P."/>
            <person name="Stursova M."/>
            <person name="Weitz H."/>
            <person name="Taylor A."/>
            <person name="Grigoriev I.V."/>
            <person name="Nagy L.G."/>
            <person name="Martin F."/>
            <person name="Kauserud H."/>
        </authorList>
    </citation>
    <scope>NUCLEOTIDE SEQUENCE</scope>
    <source>
        <strain evidence="2">9284</strain>
    </source>
</reference>
<feature type="compositionally biased region" description="Polar residues" evidence="1">
    <location>
        <begin position="240"/>
        <end position="258"/>
    </location>
</feature>
<accession>A0AAD7B7Y7</accession>
<keyword evidence="3" id="KW-1185">Reference proteome</keyword>